<feature type="repeat" description="PPR" evidence="3">
    <location>
        <begin position="575"/>
        <end position="605"/>
    </location>
</feature>
<reference evidence="5" key="2">
    <citation type="journal article" date="2024" name="Plant">
        <title>Genomic evolution and insights into agronomic trait innovations of Sesamum species.</title>
        <authorList>
            <person name="Miao H."/>
            <person name="Wang L."/>
            <person name="Qu L."/>
            <person name="Liu H."/>
            <person name="Sun Y."/>
            <person name="Le M."/>
            <person name="Wang Q."/>
            <person name="Wei S."/>
            <person name="Zheng Y."/>
            <person name="Lin W."/>
            <person name="Duan Y."/>
            <person name="Cao H."/>
            <person name="Xiong S."/>
            <person name="Wang X."/>
            <person name="Wei L."/>
            <person name="Li C."/>
            <person name="Ma Q."/>
            <person name="Ju M."/>
            <person name="Zhao R."/>
            <person name="Li G."/>
            <person name="Mu C."/>
            <person name="Tian Q."/>
            <person name="Mei H."/>
            <person name="Zhang T."/>
            <person name="Gao T."/>
            <person name="Zhang H."/>
        </authorList>
    </citation>
    <scope>NUCLEOTIDE SEQUENCE</scope>
    <source>
        <strain evidence="5">3651</strain>
    </source>
</reference>
<protein>
    <submittedName>
        <fullName evidence="5">Pentatricopeptide repeat-containing protein</fullName>
    </submittedName>
</protein>
<feature type="repeat" description="PPR" evidence="3">
    <location>
        <begin position="326"/>
        <end position="360"/>
    </location>
</feature>
<keyword evidence="2" id="KW-0677">Repeat</keyword>
<dbReference type="InterPro" id="IPR011990">
    <property type="entry name" value="TPR-like_helical_dom_sf"/>
</dbReference>
<feature type="repeat" description="PPR" evidence="3">
    <location>
        <begin position="609"/>
        <end position="643"/>
    </location>
</feature>
<name>A0AAE2CZ34_9LAMI</name>
<dbReference type="PANTHER" id="PTHR47934">
    <property type="entry name" value="PENTATRICOPEPTIDE REPEAT-CONTAINING PROTEIN PET309, MITOCHONDRIAL"/>
    <property type="match status" value="1"/>
</dbReference>
<feature type="repeat" description="PPR" evidence="3">
    <location>
        <begin position="361"/>
        <end position="395"/>
    </location>
</feature>
<dbReference type="Gene3D" id="1.25.40.10">
    <property type="entry name" value="Tetratricopeptide repeat domain"/>
    <property type="match status" value="4"/>
</dbReference>
<dbReference type="Pfam" id="PF13041">
    <property type="entry name" value="PPR_2"/>
    <property type="match status" value="2"/>
</dbReference>
<dbReference type="Pfam" id="PF12854">
    <property type="entry name" value="PPR_1"/>
    <property type="match status" value="1"/>
</dbReference>
<feature type="transmembrane region" description="Helical" evidence="4">
    <location>
        <begin position="58"/>
        <end position="77"/>
    </location>
</feature>
<accession>A0AAE2CZ34</accession>
<reference evidence="5" key="1">
    <citation type="submission" date="2020-06" db="EMBL/GenBank/DDBJ databases">
        <authorList>
            <person name="Li T."/>
            <person name="Hu X."/>
            <person name="Zhang T."/>
            <person name="Song X."/>
            <person name="Zhang H."/>
            <person name="Dai N."/>
            <person name="Sheng W."/>
            <person name="Hou X."/>
            <person name="Wei L."/>
        </authorList>
    </citation>
    <scope>NUCLEOTIDE SEQUENCE</scope>
    <source>
        <strain evidence="5">3651</strain>
        <tissue evidence="5">Leaf</tissue>
    </source>
</reference>
<dbReference type="EMBL" id="JACGWO010000001">
    <property type="protein sequence ID" value="KAK4439309.1"/>
    <property type="molecule type" value="Genomic_DNA"/>
</dbReference>
<dbReference type="AlphaFoldDB" id="A0AAE2CZ34"/>
<dbReference type="GO" id="GO:0007005">
    <property type="term" value="P:mitochondrion organization"/>
    <property type="evidence" value="ECO:0007669"/>
    <property type="project" value="TreeGrafter"/>
</dbReference>
<dbReference type="PANTHER" id="PTHR47934:SF28">
    <property type="entry name" value="OS04G0488500 PROTEIN"/>
    <property type="match status" value="1"/>
</dbReference>
<evidence type="ECO:0000256" key="4">
    <source>
        <dbReference type="SAM" id="Phobius"/>
    </source>
</evidence>
<dbReference type="NCBIfam" id="TIGR00756">
    <property type="entry name" value="PPR"/>
    <property type="match status" value="3"/>
</dbReference>
<comment type="caution">
    <text evidence="5">The sequence shown here is derived from an EMBL/GenBank/DDBJ whole genome shotgun (WGS) entry which is preliminary data.</text>
</comment>
<keyword evidence="4" id="KW-1133">Transmembrane helix</keyword>
<evidence type="ECO:0000256" key="3">
    <source>
        <dbReference type="PROSITE-ProRule" id="PRU00708"/>
    </source>
</evidence>
<dbReference type="GO" id="GO:0003729">
    <property type="term" value="F:mRNA binding"/>
    <property type="evidence" value="ECO:0007669"/>
    <property type="project" value="TreeGrafter"/>
</dbReference>
<evidence type="ECO:0000313" key="6">
    <source>
        <dbReference type="Proteomes" id="UP001293254"/>
    </source>
</evidence>
<feature type="repeat" description="PPR" evidence="3">
    <location>
        <begin position="434"/>
        <end position="469"/>
    </location>
</feature>
<keyword evidence="6" id="KW-1185">Reference proteome</keyword>
<gene>
    <name evidence="5" type="ORF">Salat_0265800</name>
</gene>
<dbReference type="GO" id="GO:0006396">
    <property type="term" value="P:RNA processing"/>
    <property type="evidence" value="ECO:0007669"/>
    <property type="project" value="TreeGrafter"/>
</dbReference>
<dbReference type="GO" id="GO:0005739">
    <property type="term" value="C:mitochondrion"/>
    <property type="evidence" value="ECO:0007669"/>
    <property type="project" value="TreeGrafter"/>
</dbReference>
<dbReference type="Proteomes" id="UP001293254">
    <property type="component" value="Unassembled WGS sequence"/>
</dbReference>
<dbReference type="InterPro" id="IPR002885">
    <property type="entry name" value="PPR_rpt"/>
</dbReference>
<evidence type="ECO:0000256" key="1">
    <source>
        <dbReference type="ARBA" id="ARBA00007626"/>
    </source>
</evidence>
<proteinExistence type="inferred from homology"/>
<dbReference type="PROSITE" id="PS51375">
    <property type="entry name" value="PPR"/>
    <property type="match status" value="5"/>
</dbReference>
<keyword evidence="4" id="KW-0472">Membrane</keyword>
<evidence type="ECO:0000256" key="2">
    <source>
        <dbReference type="ARBA" id="ARBA00022737"/>
    </source>
</evidence>
<sequence>MVTAHIVIAVESWKPFAISTILGSMSVSPASSPRNSDSVCVASVQIGESWRRWKRRKLAKAGLSLSFCCCYSGYFILQSPKMLRNQERENLASGRNPDPNWRIRIKQTRLVSQASTILLQRHSKFWAPLLKPLKLSFDFNPSLFHQILSRIRTHPKICLNFFNWAQKNLDFKPDLKAKCALTRILLGAQLSELGKPILSSVVQDCPPSKIVPLLVQSRKSADFQNTSPVLNSVIECYCSKQMYLQSLEVYRIGKQYGVGLSVDTCNTLLNLLGYKNELRLAWCFYGSTIRNGISANQSTWSVIARILYKDGKFERVSRILDMGIYSPEMFDLMIDGYSKRGDFEAAFGYLNEMCSTSIEPSFSTYSSLLDGACRYQDREVIENVMSSMVEKGHIPEPLLVSDYDLIIQKLCDVVKTFAMDLFSKRASDEKIELQHATYRSMLRALLSEQGRVDDAIELYNILREKNISINESCYNEFVTVLCKQNPSREVSNLLVDIIRGGFIPESKELSKYTSKQCAKGRWREAEELLNAILNQGCLLDSLTCGSFVTRYCSSGQIDKAIELHNRLEGLEGTLDTATYNVLLSALFKERRTEEAIKVFDYMRMCEELNSESFTVMIRGLCHEKELRKAMKLHDEMLHLGLKPDGRTYKRLISGFR</sequence>
<dbReference type="Pfam" id="PF01535">
    <property type="entry name" value="PPR"/>
    <property type="match status" value="1"/>
</dbReference>
<comment type="similarity">
    <text evidence="1">Belongs to the PPR family. P subfamily.</text>
</comment>
<organism evidence="5 6">
    <name type="scientific">Sesamum alatum</name>
    <dbReference type="NCBI Taxonomy" id="300844"/>
    <lineage>
        <taxon>Eukaryota</taxon>
        <taxon>Viridiplantae</taxon>
        <taxon>Streptophyta</taxon>
        <taxon>Embryophyta</taxon>
        <taxon>Tracheophyta</taxon>
        <taxon>Spermatophyta</taxon>
        <taxon>Magnoliopsida</taxon>
        <taxon>eudicotyledons</taxon>
        <taxon>Gunneridae</taxon>
        <taxon>Pentapetalae</taxon>
        <taxon>asterids</taxon>
        <taxon>lamiids</taxon>
        <taxon>Lamiales</taxon>
        <taxon>Pedaliaceae</taxon>
        <taxon>Sesamum</taxon>
    </lineage>
</organism>
<evidence type="ECO:0000313" key="5">
    <source>
        <dbReference type="EMBL" id="KAK4439309.1"/>
    </source>
</evidence>
<dbReference type="InterPro" id="IPR051114">
    <property type="entry name" value="Mito_RNA_Proc_CCM1"/>
</dbReference>
<keyword evidence="4" id="KW-0812">Transmembrane</keyword>